<sequence length="333" mass="37225">MADKIRQVLITGGAGYVGAVLVPKLLRAGYEVKVIDLYIYGDNVLDEVKHHPNLEQIKGDIRSRDLLEKIMPGCDAVIHLACISNDPSFELDPGLGKSINYDAFLDLVDVAKENGVKRFIYASSSSVYGIKETENVTEDLPLEPLTDYSKYKALCEEVLLEKRESGFITLILRPATVCGYSPRLRLDLTVNILTNHAVNNGKITVFGGEQKRPNIHIEDMTDLYVKCLDYPDEAIDGKIFNAGYENHKVKEIAEMVQNVVGKQVEIVTTPTNDNRSYHVSSEKIKQELGFVPQHTIEEASEDLVKAFKAGLIPDAMTDIKYFNIKTMQALEMK</sequence>
<dbReference type="SUPFAM" id="SSF51735">
    <property type="entry name" value="NAD(P)-binding Rossmann-fold domains"/>
    <property type="match status" value="1"/>
</dbReference>
<dbReference type="InterPro" id="IPR001509">
    <property type="entry name" value="Epimerase_deHydtase"/>
</dbReference>
<evidence type="ECO:0000313" key="2">
    <source>
        <dbReference type="EMBL" id="CCQ50025.1"/>
    </source>
</evidence>
<dbReference type="InterPro" id="IPR050177">
    <property type="entry name" value="Lipid_A_modif_metabolic_enz"/>
</dbReference>
<feature type="domain" description="NAD-dependent epimerase/dehydratase" evidence="1">
    <location>
        <begin position="8"/>
        <end position="243"/>
    </location>
</feature>
<dbReference type="Gene3D" id="3.40.50.720">
    <property type="entry name" value="NAD(P)-binding Rossmann-like Domain"/>
    <property type="match status" value="1"/>
</dbReference>
<evidence type="ECO:0000259" key="1">
    <source>
        <dbReference type="Pfam" id="PF01370"/>
    </source>
</evidence>
<dbReference type="EMBL" id="CAQK01000227">
    <property type="protein sequence ID" value="CCQ50025.1"/>
    <property type="molecule type" value="Genomic_DNA"/>
</dbReference>
<dbReference type="GO" id="GO:0003978">
    <property type="term" value="F:UDP-glucose 4-epimerase activity"/>
    <property type="evidence" value="ECO:0007669"/>
    <property type="project" value="UniProtKB-EC"/>
</dbReference>
<dbReference type="RefSeq" id="WP_021829832.1">
    <property type="nucleotide sequence ID" value="NZ_CAQK01000227.1"/>
</dbReference>
<dbReference type="CDD" id="cd08946">
    <property type="entry name" value="SDR_e"/>
    <property type="match status" value="1"/>
</dbReference>
<evidence type="ECO:0000313" key="3">
    <source>
        <dbReference type="Proteomes" id="UP000018348"/>
    </source>
</evidence>
<protein>
    <submittedName>
        <fullName evidence="2">UDP-glucose 4-epimerase</fullName>
        <ecNumber evidence="2">5.1.3.2</ecNumber>
    </submittedName>
</protein>
<dbReference type="PANTHER" id="PTHR43245">
    <property type="entry name" value="BIFUNCTIONAL POLYMYXIN RESISTANCE PROTEIN ARNA"/>
    <property type="match status" value="1"/>
</dbReference>
<name>T2ICQ6_CROWT</name>
<dbReference type="PANTHER" id="PTHR43245:SF23">
    <property type="entry name" value="NAD(P)-BINDING DOMAIN-CONTAINING PROTEIN"/>
    <property type="match status" value="1"/>
</dbReference>
<dbReference type="Pfam" id="PF01370">
    <property type="entry name" value="Epimerase"/>
    <property type="match status" value="1"/>
</dbReference>
<dbReference type="Proteomes" id="UP000018348">
    <property type="component" value="Unassembled WGS sequence"/>
</dbReference>
<dbReference type="InterPro" id="IPR036291">
    <property type="entry name" value="NAD(P)-bd_dom_sf"/>
</dbReference>
<dbReference type="EC" id="5.1.3.2" evidence="2"/>
<comment type="caution">
    <text evidence="2">The sequence shown here is derived from an EMBL/GenBank/DDBJ whole genome shotgun (WGS) entry which is preliminary data.</text>
</comment>
<dbReference type="AlphaFoldDB" id="T2ICQ6"/>
<reference evidence="2 3" key="1">
    <citation type="submission" date="2013-01" db="EMBL/GenBank/DDBJ databases">
        <authorList>
            <person name="Bench S."/>
        </authorList>
    </citation>
    <scope>NUCLEOTIDE SEQUENCE [LARGE SCALE GENOMIC DNA]</scope>
    <source>
        <strain evidence="2 3">WH 8502</strain>
    </source>
</reference>
<keyword evidence="2" id="KW-0413">Isomerase</keyword>
<reference evidence="2 3" key="2">
    <citation type="submission" date="2013-09" db="EMBL/GenBank/DDBJ databases">
        <title>Whole genome comparison of six Crocosphaera watsonii strains with differing phenotypes.</title>
        <authorList>
            <person name="Bench S.R."/>
            <person name="Heller P."/>
            <person name="Frank I."/>
            <person name="Arciniega M."/>
            <person name="Shilova I.N."/>
            <person name="Zehr J.P."/>
        </authorList>
    </citation>
    <scope>NUCLEOTIDE SEQUENCE [LARGE SCALE GENOMIC DNA]</scope>
    <source>
        <strain evidence="2 3">WH 8502</strain>
    </source>
</reference>
<proteinExistence type="predicted"/>
<accession>T2ICQ6</accession>
<organism evidence="2 3">
    <name type="scientific">Crocosphaera watsonii WH 8502</name>
    <dbReference type="NCBI Taxonomy" id="423474"/>
    <lineage>
        <taxon>Bacteria</taxon>
        <taxon>Bacillati</taxon>
        <taxon>Cyanobacteriota</taxon>
        <taxon>Cyanophyceae</taxon>
        <taxon>Oscillatoriophycideae</taxon>
        <taxon>Chroococcales</taxon>
        <taxon>Aphanothecaceae</taxon>
        <taxon>Crocosphaera</taxon>
    </lineage>
</organism>
<gene>
    <name evidence="2" type="ORF">CWATWH8502_1813</name>
</gene>